<proteinExistence type="predicted"/>
<dbReference type="RefSeq" id="XP_066717718.1">
    <property type="nucleotide sequence ID" value="XM_066855551.1"/>
</dbReference>
<comment type="caution">
    <text evidence="2">The sequence shown here is derived from an EMBL/GenBank/DDBJ whole genome shotgun (WGS) entry which is preliminary data.</text>
</comment>
<evidence type="ECO:0000313" key="2">
    <source>
        <dbReference type="EMBL" id="KAK8073243.1"/>
    </source>
</evidence>
<dbReference type="EMBL" id="JAQQWL010000005">
    <property type="protein sequence ID" value="KAK8073243.1"/>
    <property type="molecule type" value="Genomic_DNA"/>
</dbReference>
<dbReference type="GeneID" id="92088614"/>
<gene>
    <name evidence="2" type="ORF">PG994_004142</name>
</gene>
<accession>A0ABR1VPR5</accession>
<evidence type="ECO:0000256" key="1">
    <source>
        <dbReference type="SAM" id="MobiDB-lite"/>
    </source>
</evidence>
<sequence>MPATSQLLRPSADHACTPPSARYTWTGRKGMTRAEKRQCHGCFSTLAYLPQRQGPPESPETAWRLLLLHKYWYSVITSVRLLRRARHDEQGSSFTSGLYPQDPASRQMRGAAPPDGPGGTANGIYIFSMIIPHQAPVLLLAQVKSRGVEHLGALLPAHGTITMPHAAEMGHRIDAVVASW</sequence>
<reference evidence="2 3" key="1">
    <citation type="submission" date="2023-01" db="EMBL/GenBank/DDBJ databases">
        <title>Analysis of 21 Apiospora genomes using comparative genomics revels a genus with tremendous synthesis potential of carbohydrate active enzymes and secondary metabolites.</title>
        <authorList>
            <person name="Sorensen T."/>
        </authorList>
    </citation>
    <scope>NUCLEOTIDE SEQUENCE [LARGE SCALE GENOMIC DNA]</scope>
    <source>
        <strain evidence="2 3">CBS 135458</strain>
    </source>
</reference>
<feature type="region of interest" description="Disordered" evidence="1">
    <location>
        <begin position="91"/>
        <end position="115"/>
    </location>
</feature>
<keyword evidence="3" id="KW-1185">Reference proteome</keyword>
<organism evidence="2 3">
    <name type="scientific">Apiospora phragmitis</name>
    <dbReference type="NCBI Taxonomy" id="2905665"/>
    <lineage>
        <taxon>Eukaryota</taxon>
        <taxon>Fungi</taxon>
        <taxon>Dikarya</taxon>
        <taxon>Ascomycota</taxon>
        <taxon>Pezizomycotina</taxon>
        <taxon>Sordariomycetes</taxon>
        <taxon>Xylariomycetidae</taxon>
        <taxon>Amphisphaeriales</taxon>
        <taxon>Apiosporaceae</taxon>
        <taxon>Apiospora</taxon>
    </lineage>
</organism>
<evidence type="ECO:0000313" key="3">
    <source>
        <dbReference type="Proteomes" id="UP001480595"/>
    </source>
</evidence>
<name>A0ABR1VPR5_9PEZI</name>
<protein>
    <submittedName>
        <fullName evidence="2">Uncharacterized protein</fullName>
    </submittedName>
</protein>
<dbReference type="Proteomes" id="UP001480595">
    <property type="component" value="Unassembled WGS sequence"/>
</dbReference>